<keyword evidence="5" id="KW-0732">Signal</keyword>
<feature type="region of interest" description="Disordered" evidence="10">
    <location>
        <begin position="173"/>
        <end position="229"/>
    </location>
</feature>
<dbReference type="InterPro" id="IPR021731">
    <property type="entry name" value="AMIN_dom"/>
</dbReference>
<evidence type="ECO:0000256" key="10">
    <source>
        <dbReference type="SAM" id="MobiDB-lite"/>
    </source>
</evidence>
<dbReference type="CDD" id="cd02696">
    <property type="entry name" value="MurNAc-LAA"/>
    <property type="match status" value="1"/>
</dbReference>
<dbReference type="AlphaFoldDB" id="A0A6F8V889"/>
<dbReference type="EMBL" id="AP022853">
    <property type="protein sequence ID" value="BCB25874.1"/>
    <property type="molecule type" value="Genomic_DNA"/>
</dbReference>
<dbReference type="GO" id="GO:0030288">
    <property type="term" value="C:outer membrane-bounded periplasmic space"/>
    <property type="evidence" value="ECO:0007669"/>
    <property type="project" value="TreeGrafter"/>
</dbReference>
<dbReference type="PANTHER" id="PTHR30404">
    <property type="entry name" value="N-ACETYLMURAMOYL-L-ALANINE AMIDASE"/>
    <property type="match status" value="1"/>
</dbReference>
<dbReference type="Pfam" id="PF11741">
    <property type="entry name" value="AMIN"/>
    <property type="match status" value="1"/>
</dbReference>
<comment type="subcellular location">
    <subcellularLocation>
        <location evidence="2">Periplasm</location>
    </subcellularLocation>
</comment>
<name>A0A6F8V889_9PROT</name>
<proteinExistence type="inferred from homology"/>
<comment type="catalytic activity">
    <reaction evidence="1">
        <text>Hydrolyzes the link between N-acetylmuramoyl residues and L-amino acid residues in certain cell-wall glycopeptides.</text>
        <dbReference type="EC" id="3.5.1.28"/>
    </reaction>
</comment>
<keyword evidence="7" id="KW-0378">Hydrolase</keyword>
<reference evidence="13" key="1">
    <citation type="submission" date="2020-03" db="EMBL/GenBank/DDBJ databases">
        <title>Complete genome sequence of sulfur-oxidizing bacterium skT11.</title>
        <authorList>
            <person name="Kanda M."/>
            <person name="Kojima H."/>
            <person name="Fukui M."/>
        </authorList>
    </citation>
    <scope>NUCLEOTIDE SEQUENCE [LARGE SCALE GENOMIC DNA]</scope>
    <source>
        <strain evidence="13">skT11</strain>
    </source>
</reference>
<dbReference type="GO" id="GO:0008745">
    <property type="term" value="F:N-acetylmuramoyl-L-alanine amidase activity"/>
    <property type="evidence" value="ECO:0007669"/>
    <property type="project" value="UniProtKB-EC"/>
</dbReference>
<organism evidence="12 13">
    <name type="scientific">Sulfurimicrobium lacus</name>
    <dbReference type="NCBI Taxonomy" id="2715678"/>
    <lineage>
        <taxon>Bacteria</taxon>
        <taxon>Pseudomonadati</taxon>
        <taxon>Pseudomonadota</taxon>
        <taxon>Betaproteobacteria</taxon>
        <taxon>Nitrosomonadales</taxon>
        <taxon>Sulfuricellaceae</taxon>
        <taxon>Sulfurimicrobium</taxon>
    </lineage>
</organism>
<dbReference type="GO" id="GO:0071555">
    <property type="term" value="P:cell wall organization"/>
    <property type="evidence" value="ECO:0007669"/>
    <property type="project" value="UniProtKB-KW"/>
</dbReference>
<keyword evidence="6" id="KW-0574">Periplasm</keyword>
<feature type="compositionally biased region" description="Low complexity" evidence="10">
    <location>
        <begin position="191"/>
        <end position="201"/>
    </location>
</feature>
<keyword evidence="8" id="KW-0961">Cell wall biogenesis/degradation</keyword>
<evidence type="ECO:0000256" key="4">
    <source>
        <dbReference type="ARBA" id="ARBA00011901"/>
    </source>
</evidence>
<evidence type="ECO:0000256" key="7">
    <source>
        <dbReference type="ARBA" id="ARBA00022801"/>
    </source>
</evidence>
<dbReference type="InterPro" id="IPR002508">
    <property type="entry name" value="MurNAc-LAA_cat"/>
</dbReference>
<dbReference type="Pfam" id="PF01520">
    <property type="entry name" value="Amidase_3"/>
    <property type="match status" value="1"/>
</dbReference>
<dbReference type="PANTHER" id="PTHR30404:SF0">
    <property type="entry name" value="N-ACETYLMURAMOYL-L-ALANINE AMIDASE AMIC"/>
    <property type="match status" value="1"/>
</dbReference>
<evidence type="ECO:0000313" key="12">
    <source>
        <dbReference type="EMBL" id="BCB25874.1"/>
    </source>
</evidence>
<dbReference type="Proteomes" id="UP000502260">
    <property type="component" value="Chromosome"/>
</dbReference>
<evidence type="ECO:0000256" key="8">
    <source>
        <dbReference type="ARBA" id="ARBA00023316"/>
    </source>
</evidence>
<dbReference type="KEGG" id="slac:SKTS_07600"/>
<accession>A0A6F8V889</accession>
<keyword evidence="13" id="KW-1185">Reference proteome</keyword>
<sequence>MFKPASEHKRHLSVEMPERRSLVALLGLGALWAAFLLALLAVNTANAAVTVTAARVWPAAEYTRITLETSSLIKFSQSIVKDPERLVLDLEGIEPNAALTGLSAKVGEDDPYIKLVRVGRFKPGVVRVVLDLKTEVKSSVFTLPPVGEYGNRLVVDIYPAKPLDPLMALVDSPRQAAEGSQDLGNQGGDKAAATPAAVPVAKSEPVEPKSVQAENPNAGLEKAPKGEKRKPELQVTRLVTIAIDAGHGGEDPGAQGARGTHEKDVTLAIARQLKAVVDAEPNMRGVLIRDGDYFIPLQGRVVKARKVSADLFVSIHADAFIRPDARGSSVFALSERGATSAAARWLAKKENEADLIGGVNLDVKDPYLARTLLDLSQTATINDSLKLGKAVLNELGGINSLHKGAVEQAGFAVLKSPDIPSILVETAFISNPEEENRLTDDAYQEKMAKAILSGIKRYFSKNPPLAKSRLAASGAF</sequence>
<gene>
    <name evidence="12" type="primary">amiC</name>
    <name evidence="12" type="ORF">SKTS_07600</name>
</gene>
<evidence type="ECO:0000256" key="6">
    <source>
        <dbReference type="ARBA" id="ARBA00022764"/>
    </source>
</evidence>
<evidence type="ECO:0000256" key="1">
    <source>
        <dbReference type="ARBA" id="ARBA00001561"/>
    </source>
</evidence>
<feature type="domain" description="MurNAc-LAA" evidence="11">
    <location>
        <begin position="301"/>
        <end position="456"/>
    </location>
</feature>
<dbReference type="EC" id="3.5.1.28" evidence="4"/>
<comment type="similarity">
    <text evidence="3">Belongs to the N-acetylmuramoyl-L-alanine amidase 3 family.</text>
</comment>
<evidence type="ECO:0000259" key="11">
    <source>
        <dbReference type="SMART" id="SM00646"/>
    </source>
</evidence>
<dbReference type="GO" id="GO:0009253">
    <property type="term" value="P:peptidoglycan catabolic process"/>
    <property type="evidence" value="ECO:0007669"/>
    <property type="project" value="InterPro"/>
</dbReference>
<evidence type="ECO:0000256" key="3">
    <source>
        <dbReference type="ARBA" id="ARBA00010860"/>
    </source>
</evidence>
<dbReference type="Gene3D" id="2.60.40.3500">
    <property type="match status" value="1"/>
</dbReference>
<dbReference type="SUPFAM" id="SSF53187">
    <property type="entry name" value="Zn-dependent exopeptidases"/>
    <property type="match status" value="1"/>
</dbReference>
<protein>
    <recommendedName>
        <fullName evidence="9">N-acetylmuramoyl-L-alanine amidase AmiC</fullName>
        <ecNumber evidence="4">3.5.1.28</ecNumber>
    </recommendedName>
</protein>
<dbReference type="SMART" id="SM00646">
    <property type="entry name" value="Ami_3"/>
    <property type="match status" value="1"/>
</dbReference>
<evidence type="ECO:0000256" key="5">
    <source>
        <dbReference type="ARBA" id="ARBA00022729"/>
    </source>
</evidence>
<evidence type="ECO:0000313" key="13">
    <source>
        <dbReference type="Proteomes" id="UP000502260"/>
    </source>
</evidence>
<dbReference type="Gene3D" id="3.40.630.40">
    <property type="entry name" value="Zn-dependent exopeptidases"/>
    <property type="match status" value="1"/>
</dbReference>
<dbReference type="FunFam" id="3.40.630.40:FF:000001">
    <property type="entry name" value="N-acetylmuramoyl-L-alanine amidase"/>
    <property type="match status" value="1"/>
</dbReference>
<evidence type="ECO:0000256" key="9">
    <source>
        <dbReference type="ARBA" id="ARBA00074581"/>
    </source>
</evidence>
<dbReference type="InterPro" id="IPR050695">
    <property type="entry name" value="N-acetylmuramoyl_amidase_3"/>
</dbReference>
<evidence type="ECO:0000256" key="2">
    <source>
        <dbReference type="ARBA" id="ARBA00004418"/>
    </source>
</evidence>